<dbReference type="InterPro" id="IPR003018">
    <property type="entry name" value="GAF"/>
</dbReference>
<keyword evidence="3" id="KW-1185">Reference proteome</keyword>
<dbReference type="Pfam" id="PF00990">
    <property type="entry name" value="GGDEF"/>
    <property type="match status" value="1"/>
</dbReference>
<reference evidence="2 3" key="1">
    <citation type="submission" date="2021-01" db="EMBL/GenBank/DDBJ databases">
        <title>Belnapia mucosa sp. nov. and Belnapia arida sp. nov., isolated from the Tabernas Desert (Almeria, Spain).</title>
        <authorList>
            <person name="Molina-Menor E."/>
            <person name="Vidal-Verdu A."/>
            <person name="Calonge A."/>
            <person name="Satari L."/>
            <person name="Pereto J."/>
            <person name="Porcar M."/>
        </authorList>
    </citation>
    <scope>NUCLEOTIDE SEQUENCE [LARGE SCALE GENOMIC DNA]</scope>
    <source>
        <strain evidence="2 3">T18</strain>
    </source>
</reference>
<dbReference type="PANTHER" id="PTHR33121">
    <property type="entry name" value="CYCLIC DI-GMP PHOSPHODIESTERASE PDEF"/>
    <property type="match status" value="1"/>
</dbReference>
<evidence type="ECO:0000313" key="3">
    <source>
        <dbReference type="Proteomes" id="UP000660885"/>
    </source>
</evidence>
<name>A0ABS1U7T0_9PROT</name>
<proteinExistence type="predicted"/>
<dbReference type="CDD" id="cd01948">
    <property type="entry name" value="EAL"/>
    <property type="match status" value="1"/>
</dbReference>
<dbReference type="Gene3D" id="3.30.70.270">
    <property type="match status" value="1"/>
</dbReference>
<dbReference type="Gene3D" id="3.20.20.450">
    <property type="entry name" value="EAL domain"/>
    <property type="match status" value="1"/>
</dbReference>
<dbReference type="InterPro" id="IPR050706">
    <property type="entry name" value="Cyclic-di-GMP_PDE-like"/>
</dbReference>
<accession>A0ABS1U7T0</accession>
<evidence type="ECO:0000259" key="1">
    <source>
        <dbReference type="PROSITE" id="PS50883"/>
    </source>
</evidence>
<dbReference type="InterPro" id="IPR000160">
    <property type="entry name" value="GGDEF_dom"/>
</dbReference>
<dbReference type="SMART" id="SM00052">
    <property type="entry name" value="EAL"/>
    <property type="match status" value="1"/>
</dbReference>
<dbReference type="EMBL" id="JAETWB010000016">
    <property type="protein sequence ID" value="MBL6080727.1"/>
    <property type="molecule type" value="Genomic_DNA"/>
</dbReference>
<dbReference type="InterPro" id="IPR029016">
    <property type="entry name" value="GAF-like_dom_sf"/>
</dbReference>
<dbReference type="Proteomes" id="UP000660885">
    <property type="component" value="Unassembled WGS sequence"/>
</dbReference>
<dbReference type="InterPro" id="IPR035919">
    <property type="entry name" value="EAL_sf"/>
</dbReference>
<dbReference type="SUPFAM" id="SSF55073">
    <property type="entry name" value="Nucleotide cyclase"/>
    <property type="match status" value="1"/>
</dbReference>
<dbReference type="InterPro" id="IPR043128">
    <property type="entry name" value="Rev_trsase/Diguanyl_cyclase"/>
</dbReference>
<dbReference type="Pfam" id="PF01590">
    <property type="entry name" value="GAF"/>
    <property type="match status" value="1"/>
</dbReference>
<dbReference type="InterPro" id="IPR001633">
    <property type="entry name" value="EAL_dom"/>
</dbReference>
<gene>
    <name evidence="2" type="ORF">JMJ56_22170</name>
</gene>
<dbReference type="InterPro" id="IPR029787">
    <property type="entry name" value="Nucleotide_cyclase"/>
</dbReference>
<dbReference type="Pfam" id="PF00563">
    <property type="entry name" value="EAL"/>
    <property type="match status" value="1"/>
</dbReference>
<evidence type="ECO:0000313" key="2">
    <source>
        <dbReference type="EMBL" id="MBL6080727.1"/>
    </source>
</evidence>
<sequence length="590" mass="63852">MPGTTEATRLEALRQLDLLDTPPSEAFDRITRMAAQLFRLPIAAVSLTDLDRQWFKSRIGVEHWSIPRERAPCAEVAETNAPLLIKDLHGDPCYRDSLLARSGIRFYAGAPLVTREGHGLGAMCVLGTEPREASAAEMQALGDLAAMVMAQIELQHAFGRIDPLSGLPNRLQFIEDLGDMGRDRPEPEPRLAVLVDLASPEQINQAVRVLGPDFLDARVRDVAGRLRRAMGPGRKAYHVAATQFAFLAQSGTEATAYAARLAEALEGIRDGSDGRFLIGVSAGIAPFLLGKTEPQDVLRTAHSAAQDARLGEQVVNIYCSTEDAAHRRRFTLLAAFAKALEQPEQFRLVFQPRVELASRRCVGAEALLRWRHPVLGEVSPGEFMPLVEQTAMARAATAWVLEQAMTQLAAWHRAGIGLRLSVNISATNLAEPDFAERVSQGLLRHGLEADALELELTESAVMADAGQALTALEALAGLGLGLAIDDFGTGYSSLAYLQRLPAKVVKIDRSFIQGMAEDARRRSLVAAMIGMLRGLGYRVVAEGVESAAVLDLLAELGCEEAQGFLIGRPMSAEALDEWLRAAPERAAVPA</sequence>
<dbReference type="SMART" id="SM00065">
    <property type="entry name" value="GAF"/>
    <property type="match status" value="1"/>
</dbReference>
<comment type="caution">
    <text evidence="2">The sequence shown here is derived from an EMBL/GenBank/DDBJ whole genome shotgun (WGS) entry which is preliminary data.</text>
</comment>
<dbReference type="Gene3D" id="3.30.450.40">
    <property type="match status" value="1"/>
</dbReference>
<protein>
    <submittedName>
        <fullName evidence="2">EAL domain-containing protein</fullName>
    </submittedName>
</protein>
<feature type="domain" description="EAL" evidence="1">
    <location>
        <begin position="329"/>
        <end position="583"/>
    </location>
</feature>
<dbReference type="RefSeq" id="WP_202833956.1">
    <property type="nucleotide sequence ID" value="NZ_JAETWB010000016.1"/>
</dbReference>
<dbReference type="SUPFAM" id="SSF141868">
    <property type="entry name" value="EAL domain-like"/>
    <property type="match status" value="1"/>
</dbReference>
<dbReference type="PROSITE" id="PS50883">
    <property type="entry name" value="EAL"/>
    <property type="match status" value="1"/>
</dbReference>
<organism evidence="2 3">
    <name type="scientific">Belnapia arida</name>
    <dbReference type="NCBI Taxonomy" id="2804533"/>
    <lineage>
        <taxon>Bacteria</taxon>
        <taxon>Pseudomonadati</taxon>
        <taxon>Pseudomonadota</taxon>
        <taxon>Alphaproteobacteria</taxon>
        <taxon>Acetobacterales</taxon>
        <taxon>Roseomonadaceae</taxon>
        <taxon>Belnapia</taxon>
    </lineage>
</organism>
<dbReference type="SMART" id="SM00267">
    <property type="entry name" value="GGDEF"/>
    <property type="match status" value="1"/>
</dbReference>
<dbReference type="SUPFAM" id="SSF55781">
    <property type="entry name" value="GAF domain-like"/>
    <property type="match status" value="1"/>
</dbReference>
<dbReference type="PANTHER" id="PTHR33121:SF19">
    <property type="entry name" value="CYCLIC DI-GMP PHOSPHODIESTERASE PA2567"/>
    <property type="match status" value="1"/>
</dbReference>